<gene>
    <name evidence="1" type="ORF">KPL71_020500</name>
</gene>
<comment type="caution">
    <text evidence="1">The sequence shown here is derived from an EMBL/GenBank/DDBJ whole genome shotgun (WGS) entry which is preliminary data.</text>
</comment>
<dbReference type="EMBL" id="CM039176">
    <property type="protein sequence ID" value="KAH9713890.1"/>
    <property type="molecule type" value="Genomic_DNA"/>
</dbReference>
<dbReference type="Proteomes" id="UP000829398">
    <property type="component" value="Chromosome 7"/>
</dbReference>
<evidence type="ECO:0000313" key="1">
    <source>
        <dbReference type="EMBL" id="KAH9713890.1"/>
    </source>
</evidence>
<name>A0ACB8JAG3_CITSI</name>
<protein>
    <submittedName>
        <fullName evidence="1">Pumilio</fullName>
    </submittedName>
</protein>
<sequence>MVAVGLKGLPSSRQRLCDLVEDSLMGGDDKSYKPGRKKKGLNRKAKKESFGFDADNSNKNSSGRGADGSASARKSWKHQNASDPKTSVVRKQVDPDLAKYFAEISNLFESNEVDLEERSVLCRNALEETRGKELELATDYIISHTLQTLLEGCDVDHLCSFLRGCAKVFPAIAMDRSGSHVAETALKSLAMHLQDEHAHSIIEETLKSICKVIVANPVDVMCNCYGSHVLRSLLCLCRGAPLDSSDFHRAKPSQILAERLNLDASQSNRNNLSYHHPVFSELSKFLISGILACSRKDLRTLQTDQYSSLVLQTALRLLVGNDPELLQIISILLGSNKDNVVEGNFIPMTVVHDVLNLMKETAYSHLMEVILEVAPQSLYDEMFTKVFRNSLFDLSSHHCANFVVQALVSHARDQDQMALIWEELGGKFRELLEMGRSGVVAALIAASQRLHTHERKCCEALAAAVSSTNVSPRCIVPGILFLESYFSCEDKSNWNWPKGIKIQIIGSLILQAVFRFPSEFIQPYVTSITSMEADHVLEAAKDAAGARVIEAYLSSKVSAKQKHRVVLKQHIAYAYPDACRAGGNISYFSGVLNISGFSAFVVFNPTWPCCSHHRLKGHFGELSVHPSGSFTVERCFTASSLSLRETIASELSAVRNELSKTKQGPHLIRKLDIDGFTARPDQWRLKQSAKQLTYKEFYSTFGSNDTKSSRKDSFLADSSKQTSNSQGIKNMRKEIDNCLDSTALLSGKSGLKRRSEKEEHRSEKYAKHVMADDISKGKNKKKNKKNQVASEYAGPSSKGAEIAAKPFLSTDKTVKKRNRSNRPSKASKKLKP</sequence>
<evidence type="ECO:0000313" key="2">
    <source>
        <dbReference type="Proteomes" id="UP000829398"/>
    </source>
</evidence>
<reference evidence="2" key="1">
    <citation type="journal article" date="2023" name="Hortic. Res.">
        <title>A chromosome-level phased genome enabling allele-level studies in sweet orange: a case study on citrus Huanglongbing tolerance.</title>
        <authorList>
            <person name="Wu B."/>
            <person name="Yu Q."/>
            <person name="Deng Z."/>
            <person name="Duan Y."/>
            <person name="Luo F."/>
            <person name="Gmitter F. Jr."/>
        </authorList>
    </citation>
    <scope>NUCLEOTIDE SEQUENCE [LARGE SCALE GENOMIC DNA]</scope>
    <source>
        <strain evidence="2">cv. Valencia</strain>
    </source>
</reference>
<accession>A0ACB8JAG3</accession>
<organism evidence="1 2">
    <name type="scientific">Citrus sinensis</name>
    <name type="common">Sweet orange</name>
    <name type="synonym">Citrus aurantium var. sinensis</name>
    <dbReference type="NCBI Taxonomy" id="2711"/>
    <lineage>
        <taxon>Eukaryota</taxon>
        <taxon>Viridiplantae</taxon>
        <taxon>Streptophyta</taxon>
        <taxon>Embryophyta</taxon>
        <taxon>Tracheophyta</taxon>
        <taxon>Spermatophyta</taxon>
        <taxon>Magnoliopsida</taxon>
        <taxon>eudicotyledons</taxon>
        <taxon>Gunneridae</taxon>
        <taxon>Pentapetalae</taxon>
        <taxon>rosids</taxon>
        <taxon>malvids</taxon>
        <taxon>Sapindales</taxon>
        <taxon>Rutaceae</taxon>
        <taxon>Aurantioideae</taxon>
        <taxon>Citrus</taxon>
    </lineage>
</organism>
<proteinExistence type="predicted"/>
<keyword evidence="2" id="KW-1185">Reference proteome</keyword>